<accession>A0A5S9MC39</accession>
<dbReference type="PANTHER" id="PTHR44269">
    <property type="entry name" value="DEHYDROGENASE/REDUCTASE SDR FAMILY MEMBER 7-RELATED"/>
    <property type="match status" value="1"/>
</dbReference>
<dbReference type="PANTHER" id="PTHR44269:SF1">
    <property type="entry name" value="DEHYDROGENASE_REDUCTASE SDR FAMILY MEMBER 7"/>
    <property type="match status" value="1"/>
</dbReference>
<dbReference type="Proteomes" id="UP000464658">
    <property type="component" value="Chromosome"/>
</dbReference>
<evidence type="ECO:0000313" key="1">
    <source>
        <dbReference type="EMBL" id="BBP90508.1"/>
    </source>
</evidence>
<name>A0A5S9MC39_BACIA</name>
<dbReference type="SUPFAM" id="SSF51735">
    <property type="entry name" value="NAD(P)-binding Rossmann-fold domains"/>
    <property type="match status" value="1"/>
</dbReference>
<sequence length="62" mass="6810">MGRLTGKRVWITGASGGIGEKMAYLAAEEGAEIIISARRVEKLTSVKEKNYECWRGVSHRSA</sequence>
<evidence type="ECO:0000313" key="2">
    <source>
        <dbReference type="Proteomes" id="UP000464658"/>
    </source>
</evidence>
<proteinExistence type="predicted"/>
<organism evidence="1 2">
    <name type="scientific">Bacillus safensis</name>
    <dbReference type="NCBI Taxonomy" id="561879"/>
    <lineage>
        <taxon>Bacteria</taxon>
        <taxon>Bacillati</taxon>
        <taxon>Bacillota</taxon>
        <taxon>Bacilli</taxon>
        <taxon>Bacillales</taxon>
        <taxon>Bacillaceae</taxon>
        <taxon>Bacillus</taxon>
    </lineage>
</organism>
<dbReference type="Pfam" id="PF00106">
    <property type="entry name" value="adh_short"/>
    <property type="match status" value="1"/>
</dbReference>
<protein>
    <submittedName>
        <fullName evidence="1">Uncharacterized protein</fullName>
    </submittedName>
</protein>
<dbReference type="EMBL" id="AP021906">
    <property type="protein sequence ID" value="BBP90508.1"/>
    <property type="molecule type" value="Genomic_DNA"/>
</dbReference>
<dbReference type="Gene3D" id="3.40.50.720">
    <property type="entry name" value="NAD(P)-binding Rossmann-like Domain"/>
    <property type="match status" value="1"/>
</dbReference>
<dbReference type="InterPro" id="IPR053011">
    <property type="entry name" value="SDR_family_member_7"/>
</dbReference>
<gene>
    <name evidence="1" type="ORF">BsIDN1_41260</name>
</gene>
<dbReference type="AlphaFoldDB" id="A0A5S9MC39"/>
<reference evidence="1 2" key="1">
    <citation type="submission" date="2019-12" db="EMBL/GenBank/DDBJ databases">
        <title>Full genome sequence of a Bacillus safensis strain isolated from commercially available natto in Indonesia.</title>
        <authorList>
            <person name="Yoshida M."/>
            <person name="Uomi M."/>
            <person name="Waturangi D."/>
            <person name="Ekaputri J.J."/>
            <person name="Setiamarga D.H.E."/>
        </authorList>
    </citation>
    <scope>NUCLEOTIDE SEQUENCE [LARGE SCALE GENOMIC DNA]</scope>
    <source>
        <strain evidence="1 2">IDN1</strain>
    </source>
</reference>
<dbReference type="InterPro" id="IPR002347">
    <property type="entry name" value="SDR_fam"/>
</dbReference>
<dbReference type="InterPro" id="IPR036291">
    <property type="entry name" value="NAD(P)-bd_dom_sf"/>
</dbReference>